<dbReference type="Proteomes" id="UP001301140">
    <property type="component" value="Unassembled WGS sequence"/>
</dbReference>
<dbReference type="AlphaFoldDB" id="A0AAP3XQF6"/>
<dbReference type="EMBL" id="JARGEQ010000052">
    <property type="protein sequence ID" value="MDF1586006.1"/>
    <property type="molecule type" value="Genomic_DNA"/>
</dbReference>
<organism evidence="2 3">
    <name type="scientific">Marinimicrococcus flavescens</name>
    <dbReference type="NCBI Taxonomy" id="3031815"/>
    <lineage>
        <taxon>Bacteria</taxon>
        <taxon>Pseudomonadati</taxon>
        <taxon>Pseudomonadota</taxon>
        <taxon>Alphaproteobacteria</taxon>
        <taxon>Geminicoccales</taxon>
        <taxon>Geminicoccaceae</taxon>
        <taxon>Marinimicrococcus</taxon>
    </lineage>
</organism>
<accession>A0AAP3XQF6</accession>
<protein>
    <submittedName>
        <fullName evidence="2">Uncharacterized protein</fullName>
    </submittedName>
</protein>
<sequence length="64" mass="7360">MRKSWQSDNLGGAREGAGRPKMGESKSLRINLPEDAWKDIDSWIEQGKYSNYSEYFRKLHVGGQ</sequence>
<dbReference type="InterPro" id="IPR010985">
    <property type="entry name" value="Ribbon_hlx_hlx"/>
</dbReference>
<dbReference type="GO" id="GO:0006355">
    <property type="term" value="P:regulation of DNA-templated transcription"/>
    <property type="evidence" value="ECO:0007669"/>
    <property type="project" value="InterPro"/>
</dbReference>
<gene>
    <name evidence="2" type="ORF">PZ740_06370</name>
</gene>
<feature type="region of interest" description="Disordered" evidence="1">
    <location>
        <begin position="1"/>
        <end position="28"/>
    </location>
</feature>
<name>A0AAP3XQF6_9PROT</name>
<feature type="compositionally biased region" description="Basic and acidic residues" evidence="1">
    <location>
        <begin position="16"/>
        <end position="27"/>
    </location>
</feature>
<proteinExistence type="predicted"/>
<dbReference type="SUPFAM" id="SSF47598">
    <property type="entry name" value="Ribbon-helix-helix"/>
    <property type="match status" value="1"/>
</dbReference>
<comment type="caution">
    <text evidence="2">The sequence shown here is derived from an EMBL/GenBank/DDBJ whole genome shotgun (WGS) entry which is preliminary data.</text>
</comment>
<evidence type="ECO:0000256" key="1">
    <source>
        <dbReference type="SAM" id="MobiDB-lite"/>
    </source>
</evidence>
<keyword evidence="3" id="KW-1185">Reference proteome</keyword>
<evidence type="ECO:0000313" key="3">
    <source>
        <dbReference type="Proteomes" id="UP001301140"/>
    </source>
</evidence>
<feature type="non-terminal residue" evidence="2">
    <location>
        <position position="64"/>
    </location>
</feature>
<evidence type="ECO:0000313" key="2">
    <source>
        <dbReference type="EMBL" id="MDF1586006.1"/>
    </source>
</evidence>
<reference evidence="2 3" key="1">
    <citation type="submission" date="2023-03" db="EMBL/GenBank/DDBJ databases">
        <title>YIM 152171 draft genome.</title>
        <authorList>
            <person name="Yang Z."/>
        </authorList>
    </citation>
    <scope>NUCLEOTIDE SEQUENCE [LARGE SCALE GENOMIC DNA]</scope>
    <source>
        <strain evidence="2 3">YIM 152171</strain>
    </source>
</reference>